<dbReference type="SUPFAM" id="SSF82109">
    <property type="entry name" value="MIR domain"/>
    <property type="match status" value="1"/>
</dbReference>
<dbReference type="InterPro" id="IPR018247">
    <property type="entry name" value="EF_Hand_1_Ca_BS"/>
</dbReference>
<evidence type="ECO:0000313" key="3">
    <source>
        <dbReference type="EMBL" id="GMH47407.1"/>
    </source>
</evidence>
<dbReference type="Pfam" id="PF13499">
    <property type="entry name" value="EF-hand_7"/>
    <property type="match status" value="2"/>
</dbReference>
<sequence>MNFTPQQLAGGGSYNCKTRVGNWLEDVCLEEAKFGDFKRAREQGTLTMGMFNTKVASCTSAVPHTYSEDGLIKYGDSIVLAHKETGGSLACDPFEAVGFDSSEYTASVCESTSSMARNTFVITKVDENDPSEYVAWGTPFRLMCNPSLRVDEETNMLQPPLFLASSLKNERKASPLSNNQLVYMTAKVTYSTVWKAQMPALSKDSGAARMLSQGESLISGCDVVLQHCQTMQLLSSDSGNAMNTDFGTEYEVCGKTVIKNGKVSVMAGEFSGKRTPMTNVKPEMDQNVWSFVTSSDANFGEDNRNLPPPLSAAGLIAKVLDVMKKRSKNAVRALKSAFRSMDEAGDFKLDREDLKWGLKNLGVDLNDEQFGVLFAHFDRGGDGIISLTEFLVAIRGEMNERRVAVVLAAYDKLDADGSGMVNIDDIVSQYNIAEDPMVLEGAKSVEEAAKEFMSVWETTPDGVVTKEEFIEYYKDLSAEIDGDDQFEQILVSAWGL</sequence>
<reference evidence="3" key="1">
    <citation type="submission" date="2022-07" db="EMBL/GenBank/DDBJ databases">
        <title>Genome analysis of Parmales, a sister group of diatoms, reveals the evolutionary specialization of diatoms from phago-mixotrophs to photoautotrophs.</title>
        <authorList>
            <person name="Ban H."/>
            <person name="Sato S."/>
            <person name="Yoshikawa S."/>
            <person name="Kazumasa Y."/>
            <person name="Nakamura Y."/>
            <person name="Ichinomiya M."/>
            <person name="Saitoh K."/>
            <person name="Sato N."/>
            <person name="Blanc-Mathieu R."/>
            <person name="Endo H."/>
            <person name="Kuwata A."/>
            <person name="Ogata H."/>
        </authorList>
    </citation>
    <scope>NUCLEOTIDE SEQUENCE</scope>
</reference>
<dbReference type="InterPro" id="IPR002048">
    <property type="entry name" value="EF_hand_dom"/>
</dbReference>
<evidence type="ECO:0000313" key="4">
    <source>
        <dbReference type="Proteomes" id="UP001165082"/>
    </source>
</evidence>
<dbReference type="InterPro" id="IPR055325">
    <property type="entry name" value="CF161"/>
</dbReference>
<dbReference type="CDD" id="cd00051">
    <property type="entry name" value="EFh"/>
    <property type="match status" value="1"/>
</dbReference>
<comment type="caution">
    <text evidence="3">The sequence shown here is derived from an EMBL/GenBank/DDBJ whole genome shotgun (WGS) entry which is preliminary data.</text>
</comment>
<dbReference type="Pfam" id="PF24569">
    <property type="entry name" value="CFAP161"/>
    <property type="match status" value="1"/>
</dbReference>
<dbReference type="Proteomes" id="UP001165082">
    <property type="component" value="Unassembled WGS sequence"/>
</dbReference>
<dbReference type="EMBL" id="BRXZ01003109">
    <property type="protein sequence ID" value="GMH47407.1"/>
    <property type="molecule type" value="Genomic_DNA"/>
</dbReference>
<gene>
    <name evidence="3" type="ORF">TrRE_jg5924</name>
</gene>
<dbReference type="InterPro" id="IPR011992">
    <property type="entry name" value="EF-hand-dom_pair"/>
</dbReference>
<accession>A0A9W6Z9S9</accession>
<dbReference type="GO" id="GO:0060271">
    <property type="term" value="P:cilium assembly"/>
    <property type="evidence" value="ECO:0007669"/>
    <property type="project" value="TreeGrafter"/>
</dbReference>
<dbReference type="GO" id="GO:0031514">
    <property type="term" value="C:motile cilium"/>
    <property type="evidence" value="ECO:0007669"/>
    <property type="project" value="TreeGrafter"/>
</dbReference>
<dbReference type="Gene3D" id="1.10.238.10">
    <property type="entry name" value="EF-hand"/>
    <property type="match status" value="2"/>
</dbReference>
<dbReference type="PROSITE" id="PS50222">
    <property type="entry name" value="EF_HAND_2"/>
    <property type="match status" value="2"/>
</dbReference>
<evidence type="ECO:0000259" key="2">
    <source>
        <dbReference type="PROSITE" id="PS50222"/>
    </source>
</evidence>
<dbReference type="PANTHER" id="PTHR24274:SF1">
    <property type="entry name" value="CILIA- AND FLAGELLA-ASSOCIATED PROTEIN 161"/>
    <property type="match status" value="1"/>
</dbReference>
<feature type="domain" description="EF-hand" evidence="2">
    <location>
        <begin position="329"/>
        <end position="364"/>
    </location>
</feature>
<dbReference type="GO" id="GO:0005509">
    <property type="term" value="F:calcium ion binding"/>
    <property type="evidence" value="ECO:0007669"/>
    <property type="project" value="InterPro"/>
</dbReference>
<name>A0A9W6Z9S9_9STRA</name>
<dbReference type="AlphaFoldDB" id="A0A9W6Z9S9"/>
<evidence type="ECO:0000256" key="1">
    <source>
        <dbReference type="ARBA" id="ARBA00022837"/>
    </source>
</evidence>
<proteinExistence type="predicted"/>
<dbReference type="OrthoDB" id="444540at2759"/>
<dbReference type="SMART" id="SM00054">
    <property type="entry name" value="EFh"/>
    <property type="match status" value="3"/>
</dbReference>
<organism evidence="3 4">
    <name type="scientific">Triparma retinervis</name>
    <dbReference type="NCBI Taxonomy" id="2557542"/>
    <lineage>
        <taxon>Eukaryota</taxon>
        <taxon>Sar</taxon>
        <taxon>Stramenopiles</taxon>
        <taxon>Ochrophyta</taxon>
        <taxon>Bolidophyceae</taxon>
        <taxon>Parmales</taxon>
        <taxon>Triparmaceae</taxon>
        <taxon>Triparma</taxon>
    </lineage>
</organism>
<dbReference type="PROSITE" id="PS00018">
    <property type="entry name" value="EF_HAND_1"/>
    <property type="match status" value="1"/>
</dbReference>
<keyword evidence="4" id="KW-1185">Reference proteome</keyword>
<dbReference type="SUPFAM" id="SSF47473">
    <property type="entry name" value="EF-hand"/>
    <property type="match status" value="1"/>
</dbReference>
<protein>
    <recommendedName>
        <fullName evidence="2">EF-hand domain-containing protein</fullName>
    </recommendedName>
</protein>
<feature type="domain" description="EF-hand" evidence="2">
    <location>
        <begin position="365"/>
        <end position="400"/>
    </location>
</feature>
<dbReference type="PANTHER" id="PTHR24274">
    <property type="entry name" value="CILIA- AND FLAGELLA-ASSOCIATED PROTEIN 161"/>
    <property type="match status" value="1"/>
</dbReference>
<keyword evidence="1" id="KW-0106">Calcium</keyword>
<dbReference type="InterPro" id="IPR036300">
    <property type="entry name" value="MIR_dom_sf"/>
</dbReference>